<evidence type="ECO:0000256" key="1">
    <source>
        <dbReference type="SAM" id="Phobius"/>
    </source>
</evidence>
<keyword evidence="1" id="KW-0812">Transmembrane</keyword>
<dbReference type="InterPro" id="IPR009030">
    <property type="entry name" value="Growth_fac_rcpt_cys_sf"/>
</dbReference>
<dbReference type="Pfam" id="PF07699">
    <property type="entry name" value="Ephrin_rec_like"/>
    <property type="match status" value="2"/>
</dbReference>
<feature type="transmembrane region" description="Helical" evidence="1">
    <location>
        <begin position="509"/>
        <end position="528"/>
    </location>
</feature>
<feature type="transmembrane region" description="Helical" evidence="1">
    <location>
        <begin position="743"/>
        <end position="764"/>
    </location>
</feature>
<dbReference type="CDD" id="cd00177">
    <property type="entry name" value="START"/>
    <property type="match status" value="1"/>
</dbReference>
<name>A0A9W7F1V9_9STRA</name>
<dbReference type="PROSITE" id="PS50848">
    <property type="entry name" value="START"/>
    <property type="match status" value="1"/>
</dbReference>
<dbReference type="Pfam" id="PF01852">
    <property type="entry name" value="START"/>
    <property type="match status" value="1"/>
</dbReference>
<gene>
    <name evidence="3" type="ORF">TrST_g8123</name>
</gene>
<dbReference type="PANTHER" id="PTHR11319:SF35">
    <property type="entry name" value="OUTER MEMBRANE PROTEIN PMPC-RELATED"/>
    <property type="match status" value="1"/>
</dbReference>
<feature type="transmembrane region" description="Helical" evidence="1">
    <location>
        <begin position="600"/>
        <end position="619"/>
    </location>
</feature>
<feature type="transmembrane region" description="Helical" evidence="1">
    <location>
        <begin position="683"/>
        <end position="699"/>
    </location>
</feature>
<dbReference type="EMBL" id="BRXY01000570">
    <property type="protein sequence ID" value="GMI00580.1"/>
    <property type="molecule type" value="Genomic_DNA"/>
</dbReference>
<evidence type="ECO:0000313" key="4">
    <source>
        <dbReference type="Proteomes" id="UP001165085"/>
    </source>
</evidence>
<sequence length="1080" mass="118676">MCVAGKFSSFGGWYDCFECASGTYSLAGAAECTSCEAGKSSSSDFSSCEECAAGEYGDGGPCATCPQGTYSPPASTSCTTCQVGRYAGAGQGECTICGQGKYLDSTGAVAETQCKVCAKGKYNDIPGLGTTCPDCQRGKFAAATGYALCKDCVTGTYASELGSSECLQCQKGSHSNSTGAVTCSKCEEGKFTDYEGAVVCQVCPQHMELSEDEQTCVCFDTFVTKADGTCTCKAGETLVDGECVPCEDGRYKSKPGTGSCTICDTTAIMGAFDTIPGTEKTSADSCACGLGKFSKPSDKKENLDTICKHCPDGVNCSKVGFTLANLPLKDGYWRSSSQSDKIVKCEIDASCIRASPSDNCTIGHTGPICSVCTEGYNKNAVEVCKPCSSAGVSIGFYALLTVLALTTLYFVLRKIFGKEKLTIANISEEMQKVTADDKHWSKRLKTKAKILTSFYQIVSKLPSTLAVKYPDFYRGFTTAVNSVFNFNAIGLISVGCILPRSMYSFYGSFLTMTITPIALSLLLLLVTVKQKRNLDPYAANQLTASRFGLFYGFTYLIFASTSTMAFTTFLCTTYGDDETRYLIADRSIDCDSHFHKKFEILSIIMVLVYPIGITTLYSFELWKHQEAIKDAQNRNNNENIQQIVFLWRDYRPEFWWFEIYECFRRLSFTGMLVVFEPGSPPQLCFSMILALVSSLMYSYNQPFEKTEENTLAQISSVSIFLTLLAGILITLKENLSEEFSAQLGALLVITNTLVFAMVGAGVLFKPIFKIITKFNEKHIHDAPLKNMGPEVAYSVDLFIDYFKRLAESDANEAGWKPLDVKDWGGKKKKVKEWLEETGAKAEWRNADGNGPIDQARIKYVVDADVETMLGEIKSIKNRHELSAGSFLYIMDKGKGWRQIYRAINLPWPLRQRDMVYTEHTQREQDGDVLICSRSSKELSDSTNALSVKFGRMRADMKVNGYRLRPIEGNKVEMVCLVDIDLGGSFAIGYMYRKMAQSYLKGVVDLHRKFAEASKRDGAVSEPPPPLPFLPKVLAAATSPMFMGSKNTDSRVDDSLNIELGRMIKKKASKADDEENNIVVL</sequence>
<keyword evidence="1" id="KW-1133">Transmembrane helix</keyword>
<dbReference type="PANTHER" id="PTHR11319">
    <property type="entry name" value="G PROTEIN-COUPLED RECEPTOR-RELATED"/>
    <property type="match status" value="1"/>
</dbReference>
<dbReference type="SUPFAM" id="SSF55961">
    <property type="entry name" value="Bet v1-like"/>
    <property type="match status" value="1"/>
</dbReference>
<dbReference type="InterPro" id="IPR011641">
    <property type="entry name" value="Tyr-kin_ephrin_A/B_rcpt-like"/>
</dbReference>
<feature type="transmembrane region" description="Helical" evidence="1">
    <location>
        <begin position="394"/>
        <end position="412"/>
    </location>
</feature>
<keyword evidence="1" id="KW-0472">Membrane</keyword>
<feature type="transmembrane region" description="Helical" evidence="1">
    <location>
        <begin position="483"/>
        <end position="503"/>
    </location>
</feature>
<dbReference type="Gene3D" id="2.10.50.10">
    <property type="entry name" value="Tumor Necrosis Factor Receptor, subunit A, domain 2"/>
    <property type="match status" value="3"/>
</dbReference>
<dbReference type="InterPro" id="IPR002913">
    <property type="entry name" value="START_lipid-bd_dom"/>
</dbReference>
<dbReference type="SMART" id="SM01411">
    <property type="entry name" value="Ephrin_rec_like"/>
    <property type="match status" value="5"/>
</dbReference>
<dbReference type="Gene3D" id="3.30.530.20">
    <property type="match status" value="1"/>
</dbReference>
<dbReference type="Proteomes" id="UP001165085">
    <property type="component" value="Unassembled WGS sequence"/>
</dbReference>
<dbReference type="AlphaFoldDB" id="A0A9W7F1V9"/>
<comment type="caution">
    <text evidence="3">The sequence shown here is derived from an EMBL/GenBank/DDBJ whole genome shotgun (WGS) entry which is preliminary data.</text>
</comment>
<organism evidence="3 4">
    <name type="scientific">Triparma strigata</name>
    <dbReference type="NCBI Taxonomy" id="1606541"/>
    <lineage>
        <taxon>Eukaryota</taxon>
        <taxon>Sar</taxon>
        <taxon>Stramenopiles</taxon>
        <taxon>Ochrophyta</taxon>
        <taxon>Bolidophyceae</taxon>
        <taxon>Parmales</taxon>
        <taxon>Triparmaceae</taxon>
        <taxon>Triparma</taxon>
    </lineage>
</organism>
<feature type="transmembrane region" description="Helical" evidence="1">
    <location>
        <begin position="549"/>
        <end position="570"/>
    </location>
</feature>
<dbReference type="OrthoDB" id="413581at2759"/>
<dbReference type="GO" id="GO:0008289">
    <property type="term" value="F:lipid binding"/>
    <property type="evidence" value="ECO:0007669"/>
    <property type="project" value="InterPro"/>
</dbReference>
<protein>
    <recommendedName>
        <fullName evidence="2">START domain-containing protein</fullName>
    </recommendedName>
</protein>
<reference evidence="4" key="1">
    <citation type="journal article" date="2023" name="Commun. Biol.">
        <title>Genome analysis of Parmales, the sister group of diatoms, reveals the evolutionary specialization of diatoms from phago-mixotrophs to photoautotrophs.</title>
        <authorList>
            <person name="Ban H."/>
            <person name="Sato S."/>
            <person name="Yoshikawa S."/>
            <person name="Yamada K."/>
            <person name="Nakamura Y."/>
            <person name="Ichinomiya M."/>
            <person name="Sato N."/>
            <person name="Blanc-Mathieu R."/>
            <person name="Endo H."/>
            <person name="Kuwata A."/>
            <person name="Ogata H."/>
        </authorList>
    </citation>
    <scope>NUCLEOTIDE SEQUENCE [LARGE SCALE GENOMIC DNA]</scope>
    <source>
        <strain evidence="4">NIES 3701</strain>
    </source>
</reference>
<accession>A0A9W7F1V9</accession>
<evidence type="ECO:0000259" key="2">
    <source>
        <dbReference type="PROSITE" id="PS50848"/>
    </source>
</evidence>
<proteinExistence type="predicted"/>
<dbReference type="SUPFAM" id="SSF57184">
    <property type="entry name" value="Growth factor receptor domain"/>
    <property type="match status" value="2"/>
</dbReference>
<feature type="transmembrane region" description="Helical" evidence="1">
    <location>
        <begin position="711"/>
        <end position="731"/>
    </location>
</feature>
<evidence type="ECO:0000313" key="3">
    <source>
        <dbReference type="EMBL" id="GMI00580.1"/>
    </source>
</evidence>
<dbReference type="InterPro" id="IPR023393">
    <property type="entry name" value="START-like_dom_sf"/>
</dbReference>
<feature type="domain" description="START" evidence="2">
    <location>
        <begin position="830"/>
        <end position="1014"/>
    </location>
</feature>
<keyword evidence="4" id="KW-1185">Reference proteome</keyword>